<organism evidence="3 4">
    <name type="scientific">Streptomyces niphimycinicus</name>
    <dbReference type="NCBI Taxonomy" id="2842201"/>
    <lineage>
        <taxon>Bacteria</taxon>
        <taxon>Bacillati</taxon>
        <taxon>Actinomycetota</taxon>
        <taxon>Actinomycetes</taxon>
        <taxon>Kitasatosporales</taxon>
        <taxon>Streptomycetaceae</taxon>
        <taxon>Streptomyces</taxon>
    </lineage>
</organism>
<feature type="compositionally biased region" description="Basic and acidic residues" evidence="1">
    <location>
        <begin position="19"/>
        <end position="32"/>
    </location>
</feature>
<gene>
    <name evidence="3" type="ORF">KN815_21300</name>
</gene>
<dbReference type="EMBL" id="JAHLEM010000230">
    <property type="protein sequence ID" value="MBU3866507.1"/>
    <property type="molecule type" value="Genomic_DNA"/>
</dbReference>
<comment type="caution">
    <text evidence="3">The sequence shown here is derived from an EMBL/GenBank/DDBJ whole genome shotgun (WGS) entry which is preliminary data.</text>
</comment>
<protein>
    <recommendedName>
        <fullName evidence="2">Novel STAND NTPase 1 domain-containing protein</fullName>
    </recommendedName>
</protein>
<proteinExistence type="predicted"/>
<dbReference type="Pfam" id="PF20703">
    <property type="entry name" value="nSTAND1"/>
    <property type="match status" value="1"/>
</dbReference>
<evidence type="ECO:0000313" key="4">
    <source>
        <dbReference type="Proteomes" id="UP000720508"/>
    </source>
</evidence>
<accession>A0ABS6CHY4</accession>
<keyword evidence="4" id="KW-1185">Reference proteome</keyword>
<evidence type="ECO:0000313" key="3">
    <source>
        <dbReference type="EMBL" id="MBU3866507.1"/>
    </source>
</evidence>
<dbReference type="InterPro" id="IPR049052">
    <property type="entry name" value="nSTAND1"/>
</dbReference>
<sequence length="105" mass="11672">REPAARAAQSLTPGAHPLRIHDQRLTPKDGEKGDTWLVVDQMEELYTLCTDSEERIRILDRLLTAAAPDSRLRVLIAVRADFFGHLAGHRPLADALREATLLSPP</sequence>
<name>A0ABS6CHY4_9ACTN</name>
<evidence type="ECO:0000256" key="1">
    <source>
        <dbReference type="SAM" id="MobiDB-lite"/>
    </source>
</evidence>
<feature type="region of interest" description="Disordered" evidence="1">
    <location>
        <begin position="1"/>
        <end position="32"/>
    </location>
</feature>
<reference evidence="3 4" key="1">
    <citation type="submission" date="2021-06" db="EMBL/GenBank/DDBJ databases">
        <authorList>
            <person name="Pan X."/>
        </authorList>
    </citation>
    <scope>NUCLEOTIDE SEQUENCE [LARGE SCALE GENOMIC DNA]</scope>
    <source>
        <strain evidence="3 4">4503</strain>
    </source>
</reference>
<feature type="domain" description="Novel STAND NTPase 1" evidence="2">
    <location>
        <begin position="25"/>
        <end position="102"/>
    </location>
</feature>
<dbReference type="Proteomes" id="UP000720508">
    <property type="component" value="Unassembled WGS sequence"/>
</dbReference>
<evidence type="ECO:0000259" key="2">
    <source>
        <dbReference type="Pfam" id="PF20703"/>
    </source>
</evidence>
<feature type="non-terminal residue" evidence="3">
    <location>
        <position position="1"/>
    </location>
</feature>